<dbReference type="Gene3D" id="2.60.40.10">
    <property type="entry name" value="Immunoglobulins"/>
    <property type="match status" value="1"/>
</dbReference>
<evidence type="ECO:0000259" key="2">
    <source>
        <dbReference type="PROSITE" id="PS50835"/>
    </source>
</evidence>
<keyword evidence="1" id="KW-0732">Signal</keyword>
<organism>
    <name type="scientific">Branchiostoma floridae</name>
    <name type="common">Florida lancelet</name>
    <name type="synonym">Amphioxus</name>
    <dbReference type="NCBI Taxonomy" id="7739"/>
    <lineage>
        <taxon>Eukaryota</taxon>
        <taxon>Metazoa</taxon>
        <taxon>Chordata</taxon>
        <taxon>Cephalochordata</taxon>
        <taxon>Leptocardii</taxon>
        <taxon>Amphioxiformes</taxon>
        <taxon>Branchiostomatidae</taxon>
        <taxon>Branchiostoma</taxon>
    </lineage>
</organism>
<dbReference type="InterPro" id="IPR013783">
    <property type="entry name" value="Ig-like_fold"/>
</dbReference>
<protein>
    <recommendedName>
        <fullName evidence="2">Ig-like domain-containing protein</fullName>
    </recommendedName>
</protein>
<dbReference type="Pfam" id="PF07686">
    <property type="entry name" value="V-set"/>
    <property type="match status" value="1"/>
</dbReference>
<dbReference type="InterPro" id="IPR003599">
    <property type="entry name" value="Ig_sub"/>
</dbReference>
<dbReference type="PANTHER" id="PTHR45889">
    <property type="entry name" value="IG-LIKE DOMAIN-CONTAINING PROTEIN"/>
    <property type="match status" value="1"/>
</dbReference>
<sequence>MVSLPRAGRMSLILLFILWNVMKVQAVSYRARPESMTVREGQTVTLRCAFIGLTSQSVVIWEGPPNFNVMSTDRRVDSLYKRHRITGNSGAGEYSMEIADVQVADEGGYRCSTLGLQEKAEMMLNVIGK</sequence>
<proteinExistence type="predicted"/>
<dbReference type="InterPro" id="IPR036179">
    <property type="entry name" value="Ig-like_dom_sf"/>
</dbReference>
<dbReference type="PANTHER" id="PTHR45889:SF8">
    <property type="entry name" value="IG-LIKE DOMAIN-CONTAINING PROTEIN"/>
    <property type="match status" value="1"/>
</dbReference>
<dbReference type="InParanoid" id="C3YXP7"/>
<dbReference type="SUPFAM" id="SSF48726">
    <property type="entry name" value="Immunoglobulin"/>
    <property type="match status" value="1"/>
</dbReference>
<dbReference type="AlphaFoldDB" id="C3YXP7"/>
<reference evidence="3" key="1">
    <citation type="journal article" date="2008" name="Nature">
        <title>The amphioxus genome and the evolution of the chordate karyotype.</title>
        <authorList>
            <consortium name="US DOE Joint Genome Institute (JGI-PGF)"/>
            <person name="Putnam N.H."/>
            <person name="Butts T."/>
            <person name="Ferrier D.E.K."/>
            <person name="Furlong R.F."/>
            <person name="Hellsten U."/>
            <person name="Kawashima T."/>
            <person name="Robinson-Rechavi M."/>
            <person name="Shoguchi E."/>
            <person name="Terry A."/>
            <person name="Yu J.-K."/>
            <person name="Benito-Gutierrez E.L."/>
            <person name="Dubchak I."/>
            <person name="Garcia-Fernandez J."/>
            <person name="Gibson-Brown J.J."/>
            <person name="Grigoriev I.V."/>
            <person name="Horton A.C."/>
            <person name="de Jong P.J."/>
            <person name="Jurka J."/>
            <person name="Kapitonov V.V."/>
            <person name="Kohara Y."/>
            <person name="Kuroki Y."/>
            <person name="Lindquist E."/>
            <person name="Lucas S."/>
            <person name="Osoegawa K."/>
            <person name="Pennacchio L.A."/>
            <person name="Salamov A.A."/>
            <person name="Satou Y."/>
            <person name="Sauka-Spengler T."/>
            <person name="Schmutz J."/>
            <person name="Shin-I T."/>
            <person name="Toyoda A."/>
            <person name="Bronner-Fraser M."/>
            <person name="Fujiyama A."/>
            <person name="Holland L.Z."/>
            <person name="Holland P.W.H."/>
            <person name="Satoh N."/>
            <person name="Rokhsar D.S."/>
        </authorList>
    </citation>
    <scope>NUCLEOTIDE SEQUENCE [LARGE SCALE GENOMIC DNA]</scope>
    <source>
        <strain evidence="3">S238N-H82</strain>
        <tissue evidence="3">Testes</tissue>
    </source>
</reference>
<evidence type="ECO:0000256" key="1">
    <source>
        <dbReference type="SAM" id="SignalP"/>
    </source>
</evidence>
<name>C3YXP7_BRAFL</name>
<feature type="domain" description="Ig-like" evidence="2">
    <location>
        <begin position="5"/>
        <end position="123"/>
    </location>
</feature>
<accession>C3YXP7</accession>
<dbReference type="EMBL" id="GG666563">
    <property type="protein sequence ID" value="EEN54856.1"/>
    <property type="molecule type" value="Genomic_DNA"/>
</dbReference>
<dbReference type="SMART" id="SM00409">
    <property type="entry name" value="IG"/>
    <property type="match status" value="1"/>
</dbReference>
<feature type="chain" id="PRO_5002935750" description="Ig-like domain-containing protein" evidence="1">
    <location>
        <begin position="27"/>
        <end position="129"/>
    </location>
</feature>
<dbReference type="InterPro" id="IPR013106">
    <property type="entry name" value="Ig_V-set"/>
</dbReference>
<dbReference type="InterPro" id="IPR007110">
    <property type="entry name" value="Ig-like_dom"/>
</dbReference>
<evidence type="ECO:0000313" key="3">
    <source>
        <dbReference type="EMBL" id="EEN54856.1"/>
    </source>
</evidence>
<dbReference type="PROSITE" id="PS50835">
    <property type="entry name" value="IG_LIKE"/>
    <property type="match status" value="1"/>
</dbReference>
<feature type="signal peptide" evidence="1">
    <location>
        <begin position="1"/>
        <end position="26"/>
    </location>
</feature>
<gene>
    <name evidence="3" type="ORF">BRAFLDRAFT_74479</name>
</gene>
<dbReference type="SMART" id="SM00406">
    <property type="entry name" value="IGv"/>
    <property type="match status" value="1"/>
</dbReference>